<dbReference type="Pfam" id="PF00378">
    <property type="entry name" value="ECH_1"/>
    <property type="match status" value="1"/>
</dbReference>
<evidence type="ECO:0000313" key="2">
    <source>
        <dbReference type="EMBL" id="TVP40102.1"/>
    </source>
</evidence>
<evidence type="ECO:0000256" key="1">
    <source>
        <dbReference type="SAM" id="MobiDB-lite"/>
    </source>
</evidence>
<gene>
    <name evidence="2" type="ORF">NARC_90007</name>
</gene>
<proteinExistence type="predicted"/>
<keyword evidence="3" id="KW-1185">Reference proteome</keyword>
<dbReference type="AlphaFoldDB" id="A0A557SU11"/>
<dbReference type="InterPro" id="IPR029045">
    <property type="entry name" value="ClpP/crotonase-like_dom_sf"/>
</dbReference>
<dbReference type="Proteomes" id="UP000315289">
    <property type="component" value="Unassembled WGS sequence"/>
</dbReference>
<dbReference type="Gene3D" id="3.90.226.10">
    <property type="entry name" value="2-enoyl-CoA Hydratase, Chain A, domain 1"/>
    <property type="match status" value="1"/>
</dbReference>
<dbReference type="EMBL" id="VOAH01000009">
    <property type="protein sequence ID" value="TVP40102.1"/>
    <property type="molecule type" value="Genomic_DNA"/>
</dbReference>
<reference evidence="2 3" key="1">
    <citation type="journal article" date="2019" name="Front. Microbiol.">
        <title>Ammonia Oxidation by the Arctic Terrestrial Thaumarchaeote Candidatus Nitrosocosmicus arcticus Is Stimulated by Increasing Temperatures.</title>
        <authorList>
            <person name="Alves R.J.E."/>
            <person name="Kerou M."/>
            <person name="Zappe A."/>
            <person name="Bittner R."/>
            <person name="Abby S.S."/>
            <person name="Schmidt H.A."/>
            <person name="Pfeifer K."/>
            <person name="Schleper C."/>
        </authorList>
    </citation>
    <scope>NUCLEOTIDE SEQUENCE [LARGE SCALE GENOMIC DNA]</scope>
    <source>
        <strain evidence="2 3">Kfb</strain>
    </source>
</reference>
<feature type="region of interest" description="Disordered" evidence="1">
    <location>
        <begin position="33"/>
        <end position="54"/>
    </location>
</feature>
<dbReference type="InterPro" id="IPR001753">
    <property type="entry name" value="Enoyl-CoA_hydra/iso"/>
</dbReference>
<evidence type="ECO:0000313" key="3">
    <source>
        <dbReference type="Proteomes" id="UP000315289"/>
    </source>
</evidence>
<protein>
    <submittedName>
        <fullName evidence="2">Uncharacterized protein</fullName>
    </submittedName>
</protein>
<accession>A0A557SU11</accession>
<name>A0A557SU11_9ARCH</name>
<organism evidence="2 3">
    <name type="scientific">Candidatus Nitrosocosmicus arcticus</name>
    <dbReference type="NCBI Taxonomy" id="2035267"/>
    <lineage>
        <taxon>Archaea</taxon>
        <taxon>Nitrososphaerota</taxon>
        <taxon>Nitrososphaeria</taxon>
        <taxon>Nitrososphaerales</taxon>
        <taxon>Nitrososphaeraceae</taxon>
        <taxon>Candidatus Nitrosocosmicus</taxon>
    </lineage>
</organism>
<dbReference type="SUPFAM" id="SSF52096">
    <property type="entry name" value="ClpP/crotonase"/>
    <property type="match status" value="1"/>
</dbReference>
<comment type="caution">
    <text evidence="2">The sequence shown here is derived from an EMBL/GenBank/DDBJ whole genome shotgun (WGS) entry which is preliminary data.</text>
</comment>
<sequence length="54" mass="5739">MYNAINFDLVTELKREIGLCETNEKISAATLTGEGSNSFSAGGDSNNMVKVSPN</sequence>